<dbReference type="Gene3D" id="3.30.565.10">
    <property type="entry name" value="Histidine kinase-like ATPase, C-terminal domain"/>
    <property type="match status" value="1"/>
</dbReference>
<comment type="catalytic activity">
    <reaction evidence="1">
        <text>ATP + protein L-histidine = ADP + protein N-phospho-L-histidine.</text>
        <dbReference type="EC" id="2.7.13.3"/>
    </reaction>
</comment>
<evidence type="ECO:0000256" key="12">
    <source>
        <dbReference type="ARBA" id="ARBA00023012"/>
    </source>
</evidence>
<keyword evidence="11 15" id="KW-1133">Transmembrane helix</keyword>
<evidence type="ECO:0000256" key="5">
    <source>
        <dbReference type="ARBA" id="ARBA00022553"/>
    </source>
</evidence>
<dbReference type="Pfam" id="PF00512">
    <property type="entry name" value="HisKA"/>
    <property type="match status" value="1"/>
</dbReference>
<feature type="domain" description="Histidine kinase" evidence="16">
    <location>
        <begin position="550"/>
        <end position="764"/>
    </location>
</feature>
<evidence type="ECO:0000256" key="13">
    <source>
        <dbReference type="ARBA" id="ARBA00023136"/>
    </source>
</evidence>
<dbReference type="InterPro" id="IPR036097">
    <property type="entry name" value="HisK_dim/P_sf"/>
</dbReference>
<protein>
    <recommendedName>
        <fullName evidence="3">histidine kinase</fullName>
        <ecNumber evidence="3">2.7.13.3</ecNumber>
    </recommendedName>
</protein>
<evidence type="ECO:0000313" key="18">
    <source>
        <dbReference type="Proteomes" id="UP000886804"/>
    </source>
</evidence>
<accession>A0A9D2L9G7</accession>
<sequence>MDLEVKKYRNKKIIVTVLHVLFVLIAAAGFSAMYLSSDFGKGISWLHKEDYEDTEQFHLLLSEDIDKIFTYIGYKDVFETDGKLDLNKVVVGVSDGPGYSETLTLDDIIRYAKRRGYYLDENFTVKGSPVSMDNDDDMELTVDWQTYNPSFLDPELYQDRMTKEELAFDVLGHLGDYYSIAHNYIENPSNFHFRIVYRSNDGDEKVYTNVPDMSLEAMKKEGKYVYIPGDSIQMESNLEVIPANAAPYLEIWNPFGNNRYYMMISIDTTYPYADAYAQEAREYLDARTHFLLGSIGLAAGCLGAITTILGMVVMSGHEKEGSRKIHLYPFDEIYTELAVLAWALLVLVCVYMGRFVASHLISMAFTQEQWAYWIKLVKLLVIYGCTVLCLFGAVRRYKAGQLWSNSLVRKAYESLREYRNRATFAVGMSMAFLAVLAVNLFLMWGMLVIWMEKERGLDQDITFLIMAALLAGTDILVFHRMFSKSVQMDLLDDAIRNISQGNTGFQMDLSQLRGKERAMGQHINSIGTGLEAALKEQVKSERLKTDLITNVSHDIKTPLTSIINYVDLIKRENIQDPKIQGYLEVLDQKSQRLKNLTEDLVEASKASSGNLKLDIQDIDVVELVWQTNGEFEEKFATRHLELVSNLPKSPVVIRADGRRLWRILENLYNNAYKYAMQNSRIYVDVVQRDGKAIFTIKNVSENPLNISADELTERFVRGDVARTTEGSGLGLSIAKSLTQLQNGTFTLFIDGDLFKAEVAFPVKWTTLEEYEEQKQEEEKSPEDQEQ</sequence>
<keyword evidence="7 15" id="KW-0812">Transmembrane</keyword>
<dbReference type="InterPro" id="IPR005467">
    <property type="entry name" value="His_kinase_dom"/>
</dbReference>
<feature type="transmembrane region" description="Helical" evidence="15">
    <location>
        <begin position="373"/>
        <end position="394"/>
    </location>
</feature>
<feature type="coiled-coil region" evidence="14">
    <location>
        <begin position="579"/>
        <end position="606"/>
    </location>
</feature>
<dbReference type="CDD" id="cd00082">
    <property type="entry name" value="HisKA"/>
    <property type="match status" value="1"/>
</dbReference>
<evidence type="ECO:0000256" key="15">
    <source>
        <dbReference type="SAM" id="Phobius"/>
    </source>
</evidence>
<name>A0A9D2L9G7_9FIRM</name>
<dbReference type="GO" id="GO:0005524">
    <property type="term" value="F:ATP binding"/>
    <property type="evidence" value="ECO:0007669"/>
    <property type="project" value="UniProtKB-KW"/>
</dbReference>
<dbReference type="InterPro" id="IPR003661">
    <property type="entry name" value="HisK_dim/P_dom"/>
</dbReference>
<organism evidence="17 18">
    <name type="scientific">Candidatus Enterocloster faecavium</name>
    <dbReference type="NCBI Taxonomy" id="2838560"/>
    <lineage>
        <taxon>Bacteria</taxon>
        <taxon>Bacillati</taxon>
        <taxon>Bacillota</taxon>
        <taxon>Clostridia</taxon>
        <taxon>Lachnospirales</taxon>
        <taxon>Lachnospiraceae</taxon>
        <taxon>Enterocloster</taxon>
    </lineage>
</organism>
<evidence type="ECO:0000256" key="2">
    <source>
        <dbReference type="ARBA" id="ARBA00004651"/>
    </source>
</evidence>
<keyword evidence="6" id="KW-0808">Transferase</keyword>
<keyword evidence="5" id="KW-0597">Phosphoprotein</keyword>
<dbReference type="EC" id="2.7.13.3" evidence="3"/>
<feature type="transmembrane region" description="Helical" evidence="15">
    <location>
        <begin position="290"/>
        <end position="313"/>
    </location>
</feature>
<evidence type="ECO:0000256" key="4">
    <source>
        <dbReference type="ARBA" id="ARBA00022475"/>
    </source>
</evidence>
<dbReference type="EMBL" id="DWYS01000137">
    <property type="protein sequence ID" value="HJB08460.1"/>
    <property type="molecule type" value="Genomic_DNA"/>
</dbReference>
<reference evidence="17" key="2">
    <citation type="submission" date="2021-04" db="EMBL/GenBank/DDBJ databases">
        <authorList>
            <person name="Gilroy R."/>
        </authorList>
    </citation>
    <scope>NUCLEOTIDE SEQUENCE</scope>
    <source>
        <strain evidence="17">CHK188-4685</strain>
    </source>
</reference>
<feature type="transmembrane region" description="Helical" evidence="15">
    <location>
        <begin position="461"/>
        <end position="478"/>
    </location>
</feature>
<keyword evidence="13 15" id="KW-0472">Membrane</keyword>
<dbReference type="GO" id="GO:0005886">
    <property type="term" value="C:plasma membrane"/>
    <property type="evidence" value="ECO:0007669"/>
    <property type="project" value="UniProtKB-SubCell"/>
</dbReference>
<keyword evidence="9 17" id="KW-0418">Kinase</keyword>
<comment type="caution">
    <text evidence="17">The sequence shown here is derived from an EMBL/GenBank/DDBJ whole genome shotgun (WGS) entry which is preliminary data.</text>
</comment>
<dbReference type="Proteomes" id="UP000886804">
    <property type="component" value="Unassembled WGS sequence"/>
</dbReference>
<dbReference type="GO" id="GO:0000155">
    <property type="term" value="F:phosphorelay sensor kinase activity"/>
    <property type="evidence" value="ECO:0007669"/>
    <property type="project" value="InterPro"/>
</dbReference>
<keyword evidence="8" id="KW-0547">Nucleotide-binding</keyword>
<dbReference type="SMART" id="SM00388">
    <property type="entry name" value="HisKA"/>
    <property type="match status" value="1"/>
</dbReference>
<gene>
    <name evidence="17" type="ORF">H9716_11465</name>
</gene>
<dbReference type="InterPro" id="IPR003594">
    <property type="entry name" value="HATPase_dom"/>
</dbReference>
<evidence type="ECO:0000256" key="1">
    <source>
        <dbReference type="ARBA" id="ARBA00000085"/>
    </source>
</evidence>
<keyword evidence="12" id="KW-0902">Two-component regulatory system</keyword>
<proteinExistence type="predicted"/>
<feature type="transmembrane region" description="Helical" evidence="15">
    <location>
        <begin position="424"/>
        <end position="449"/>
    </location>
</feature>
<keyword evidence="4" id="KW-1003">Cell membrane</keyword>
<dbReference type="SUPFAM" id="SSF47384">
    <property type="entry name" value="Homodimeric domain of signal transducing histidine kinase"/>
    <property type="match status" value="1"/>
</dbReference>
<comment type="subcellular location">
    <subcellularLocation>
        <location evidence="2">Cell membrane</location>
        <topology evidence="2">Multi-pass membrane protein</topology>
    </subcellularLocation>
</comment>
<evidence type="ECO:0000256" key="9">
    <source>
        <dbReference type="ARBA" id="ARBA00022777"/>
    </source>
</evidence>
<evidence type="ECO:0000313" key="17">
    <source>
        <dbReference type="EMBL" id="HJB08460.1"/>
    </source>
</evidence>
<dbReference type="InterPro" id="IPR036890">
    <property type="entry name" value="HATPase_C_sf"/>
</dbReference>
<keyword evidence="14" id="KW-0175">Coiled coil</keyword>
<evidence type="ECO:0000256" key="7">
    <source>
        <dbReference type="ARBA" id="ARBA00022692"/>
    </source>
</evidence>
<dbReference type="AlphaFoldDB" id="A0A9D2L9G7"/>
<feature type="transmembrane region" description="Helical" evidence="15">
    <location>
        <begin position="333"/>
        <end position="353"/>
    </location>
</feature>
<evidence type="ECO:0000256" key="3">
    <source>
        <dbReference type="ARBA" id="ARBA00012438"/>
    </source>
</evidence>
<dbReference type="PROSITE" id="PS50109">
    <property type="entry name" value="HIS_KIN"/>
    <property type="match status" value="1"/>
</dbReference>
<evidence type="ECO:0000256" key="8">
    <source>
        <dbReference type="ARBA" id="ARBA00022741"/>
    </source>
</evidence>
<keyword evidence="10" id="KW-0067">ATP-binding</keyword>
<feature type="transmembrane region" description="Helical" evidence="15">
    <location>
        <begin position="12"/>
        <end position="35"/>
    </location>
</feature>
<dbReference type="PANTHER" id="PTHR45528">
    <property type="entry name" value="SENSOR HISTIDINE KINASE CPXA"/>
    <property type="match status" value="1"/>
</dbReference>
<evidence type="ECO:0000256" key="6">
    <source>
        <dbReference type="ARBA" id="ARBA00022679"/>
    </source>
</evidence>
<evidence type="ECO:0000256" key="14">
    <source>
        <dbReference type="SAM" id="Coils"/>
    </source>
</evidence>
<dbReference type="Gene3D" id="1.10.287.130">
    <property type="match status" value="1"/>
</dbReference>
<evidence type="ECO:0000259" key="16">
    <source>
        <dbReference type="PROSITE" id="PS50109"/>
    </source>
</evidence>
<dbReference type="SUPFAM" id="SSF55874">
    <property type="entry name" value="ATPase domain of HSP90 chaperone/DNA topoisomerase II/histidine kinase"/>
    <property type="match status" value="1"/>
</dbReference>
<evidence type="ECO:0000256" key="10">
    <source>
        <dbReference type="ARBA" id="ARBA00022840"/>
    </source>
</evidence>
<dbReference type="Pfam" id="PF02518">
    <property type="entry name" value="HATPase_c"/>
    <property type="match status" value="1"/>
</dbReference>
<dbReference type="InterPro" id="IPR050398">
    <property type="entry name" value="HssS/ArlS-like"/>
</dbReference>
<reference evidence="17" key="1">
    <citation type="journal article" date="2021" name="PeerJ">
        <title>Extensive microbial diversity within the chicken gut microbiome revealed by metagenomics and culture.</title>
        <authorList>
            <person name="Gilroy R."/>
            <person name="Ravi A."/>
            <person name="Getino M."/>
            <person name="Pursley I."/>
            <person name="Horton D.L."/>
            <person name="Alikhan N.F."/>
            <person name="Baker D."/>
            <person name="Gharbi K."/>
            <person name="Hall N."/>
            <person name="Watson M."/>
            <person name="Adriaenssens E.M."/>
            <person name="Foster-Nyarko E."/>
            <person name="Jarju S."/>
            <person name="Secka A."/>
            <person name="Antonio M."/>
            <person name="Oren A."/>
            <person name="Chaudhuri R.R."/>
            <person name="La Ragione R."/>
            <person name="Hildebrand F."/>
            <person name="Pallen M.J."/>
        </authorList>
    </citation>
    <scope>NUCLEOTIDE SEQUENCE</scope>
    <source>
        <strain evidence="17">CHK188-4685</strain>
    </source>
</reference>
<dbReference type="PANTHER" id="PTHR45528:SF1">
    <property type="entry name" value="SENSOR HISTIDINE KINASE CPXA"/>
    <property type="match status" value="1"/>
</dbReference>
<evidence type="ECO:0000256" key="11">
    <source>
        <dbReference type="ARBA" id="ARBA00022989"/>
    </source>
</evidence>
<dbReference type="SMART" id="SM00387">
    <property type="entry name" value="HATPase_c"/>
    <property type="match status" value="1"/>
</dbReference>